<reference evidence="2" key="1">
    <citation type="submission" date="2023-10" db="EMBL/GenBank/DDBJ databases">
        <authorList>
            <person name="Domelevo Entfellner J.-B."/>
        </authorList>
    </citation>
    <scope>NUCLEOTIDE SEQUENCE</scope>
</reference>
<organism evidence="2 3">
    <name type="scientific">Sphenostylis stenocarpa</name>
    <dbReference type="NCBI Taxonomy" id="92480"/>
    <lineage>
        <taxon>Eukaryota</taxon>
        <taxon>Viridiplantae</taxon>
        <taxon>Streptophyta</taxon>
        <taxon>Embryophyta</taxon>
        <taxon>Tracheophyta</taxon>
        <taxon>Spermatophyta</taxon>
        <taxon>Magnoliopsida</taxon>
        <taxon>eudicotyledons</taxon>
        <taxon>Gunneridae</taxon>
        <taxon>Pentapetalae</taxon>
        <taxon>rosids</taxon>
        <taxon>fabids</taxon>
        <taxon>Fabales</taxon>
        <taxon>Fabaceae</taxon>
        <taxon>Papilionoideae</taxon>
        <taxon>50 kb inversion clade</taxon>
        <taxon>NPAAA clade</taxon>
        <taxon>indigoferoid/millettioid clade</taxon>
        <taxon>Phaseoleae</taxon>
        <taxon>Sphenostylis</taxon>
    </lineage>
</organism>
<dbReference type="EMBL" id="OY731400">
    <property type="protein sequence ID" value="CAJ1940287.1"/>
    <property type="molecule type" value="Genomic_DNA"/>
</dbReference>
<dbReference type="AlphaFoldDB" id="A0AA86S2Y1"/>
<accession>A0AA86S2Y1</accession>
<evidence type="ECO:0000313" key="3">
    <source>
        <dbReference type="Proteomes" id="UP001189624"/>
    </source>
</evidence>
<evidence type="ECO:0000313" key="2">
    <source>
        <dbReference type="EMBL" id="CAJ1940287.1"/>
    </source>
</evidence>
<feature type="region of interest" description="Disordered" evidence="1">
    <location>
        <begin position="32"/>
        <end position="57"/>
    </location>
</feature>
<evidence type="ECO:0000256" key="1">
    <source>
        <dbReference type="SAM" id="MobiDB-lite"/>
    </source>
</evidence>
<proteinExistence type="predicted"/>
<feature type="compositionally biased region" description="Acidic residues" evidence="1">
    <location>
        <begin position="32"/>
        <end position="46"/>
    </location>
</feature>
<sequence>MGNQPHIEPIAILDVHDQETTAETRVLVRDVIEEDEPNEENEDLRDDEYGSPLRQQTRAMRNQVKLKWMKDFVM</sequence>
<dbReference type="Gramene" id="rna-AYBTSS11_LOCUS9620">
    <property type="protein sequence ID" value="CAJ1940287.1"/>
    <property type="gene ID" value="gene-AYBTSS11_LOCUS9620"/>
</dbReference>
<keyword evidence="3" id="KW-1185">Reference proteome</keyword>
<protein>
    <submittedName>
        <fullName evidence="2">Uncharacterized protein</fullName>
    </submittedName>
</protein>
<dbReference type="Proteomes" id="UP001189624">
    <property type="component" value="Chromosome 3"/>
</dbReference>
<name>A0AA86S2Y1_9FABA</name>
<gene>
    <name evidence="2" type="ORF">AYBTSS11_LOCUS9620</name>
</gene>